<keyword evidence="3" id="KW-1185">Reference proteome</keyword>
<evidence type="ECO:0000313" key="3">
    <source>
        <dbReference type="Proteomes" id="UP000585474"/>
    </source>
</evidence>
<dbReference type="OrthoDB" id="1699974at2759"/>
<name>A0A7J0GU37_9ERIC</name>
<dbReference type="Proteomes" id="UP000585474">
    <property type="component" value="Unassembled WGS sequence"/>
</dbReference>
<feature type="chain" id="PRO_5029566827" description="Nuclease HARBI1" evidence="1">
    <location>
        <begin position="37"/>
        <end position="99"/>
    </location>
</feature>
<gene>
    <name evidence="2" type="ORF">Acr_24g0005450</name>
</gene>
<evidence type="ECO:0000313" key="2">
    <source>
        <dbReference type="EMBL" id="GFZ14355.1"/>
    </source>
</evidence>
<comment type="caution">
    <text evidence="2">The sequence shown here is derived from an EMBL/GenBank/DDBJ whole genome shotgun (WGS) entry which is preliminary data.</text>
</comment>
<feature type="signal peptide" evidence="1">
    <location>
        <begin position="1"/>
        <end position="36"/>
    </location>
</feature>
<keyword evidence="1" id="KW-0732">Signal</keyword>
<proteinExistence type="predicted"/>
<dbReference type="EMBL" id="BJWL01000024">
    <property type="protein sequence ID" value="GFZ14355.1"/>
    <property type="molecule type" value="Genomic_DNA"/>
</dbReference>
<dbReference type="AlphaFoldDB" id="A0A7J0GU37"/>
<protein>
    <recommendedName>
        <fullName evidence="4">Nuclease HARBI1</fullName>
    </recommendedName>
</protein>
<evidence type="ECO:0008006" key="4">
    <source>
        <dbReference type="Google" id="ProtNLM"/>
    </source>
</evidence>
<reference evidence="2 3" key="1">
    <citation type="submission" date="2019-07" db="EMBL/GenBank/DDBJ databases">
        <title>De Novo Assembly of kiwifruit Actinidia rufa.</title>
        <authorList>
            <person name="Sugita-Konishi S."/>
            <person name="Sato K."/>
            <person name="Mori E."/>
            <person name="Abe Y."/>
            <person name="Kisaki G."/>
            <person name="Hamano K."/>
            <person name="Suezawa K."/>
            <person name="Otani M."/>
            <person name="Fukuda T."/>
            <person name="Manabe T."/>
            <person name="Gomi K."/>
            <person name="Tabuchi M."/>
            <person name="Akimitsu K."/>
            <person name="Kataoka I."/>
        </authorList>
    </citation>
    <scope>NUCLEOTIDE SEQUENCE [LARGE SCALE GENOMIC DNA]</scope>
    <source>
        <strain evidence="3">cv. Fuchu</strain>
    </source>
</reference>
<organism evidence="2 3">
    <name type="scientific">Actinidia rufa</name>
    <dbReference type="NCBI Taxonomy" id="165716"/>
    <lineage>
        <taxon>Eukaryota</taxon>
        <taxon>Viridiplantae</taxon>
        <taxon>Streptophyta</taxon>
        <taxon>Embryophyta</taxon>
        <taxon>Tracheophyta</taxon>
        <taxon>Spermatophyta</taxon>
        <taxon>Magnoliopsida</taxon>
        <taxon>eudicotyledons</taxon>
        <taxon>Gunneridae</taxon>
        <taxon>Pentapetalae</taxon>
        <taxon>asterids</taxon>
        <taxon>Ericales</taxon>
        <taxon>Actinidiaceae</taxon>
        <taxon>Actinidia</taxon>
    </lineage>
</organism>
<sequence>MKHSAARNCIEWCFGILKLWWAILWNEPYFPARTQGRIIVACCLLHNLMKREMSVDPVEAELDELKEAQGNQDGVLGEVYIDVVKPSDQWTDWRVALAT</sequence>
<evidence type="ECO:0000256" key="1">
    <source>
        <dbReference type="SAM" id="SignalP"/>
    </source>
</evidence>
<accession>A0A7J0GU37</accession>